<dbReference type="AlphaFoldDB" id="A0A0E9SAZ9"/>
<dbReference type="EMBL" id="GBXM01070727">
    <property type="protein sequence ID" value="JAH37850.1"/>
    <property type="molecule type" value="Transcribed_RNA"/>
</dbReference>
<reference evidence="1" key="1">
    <citation type="submission" date="2014-11" db="EMBL/GenBank/DDBJ databases">
        <authorList>
            <person name="Amaro Gonzalez C."/>
        </authorList>
    </citation>
    <scope>NUCLEOTIDE SEQUENCE</scope>
</reference>
<proteinExistence type="predicted"/>
<protein>
    <submittedName>
        <fullName evidence="1">Uncharacterized protein</fullName>
    </submittedName>
</protein>
<reference evidence="1" key="2">
    <citation type="journal article" date="2015" name="Fish Shellfish Immunol.">
        <title>Early steps in the European eel (Anguilla anguilla)-Vibrio vulnificus interaction in the gills: Role of the RtxA13 toxin.</title>
        <authorList>
            <person name="Callol A."/>
            <person name="Pajuelo D."/>
            <person name="Ebbesson L."/>
            <person name="Teles M."/>
            <person name="MacKenzie S."/>
            <person name="Amaro C."/>
        </authorList>
    </citation>
    <scope>NUCLEOTIDE SEQUENCE</scope>
</reference>
<organism evidence="1">
    <name type="scientific">Anguilla anguilla</name>
    <name type="common">European freshwater eel</name>
    <name type="synonym">Muraena anguilla</name>
    <dbReference type="NCBI Taxonomy" id="7936"/>
    <lineage>
        <taxon>Eukaryota</taxon>
        <taxon>Metazoa</taxon>
        <taxon>Chordata</taxon>
        <taxon>Craniata</taxon>
        <taxon>Vertebrata</taxon>
        <taxon>Euteleostomi</taxon>
        <taxon>Actinopterygii</taxon>
        <taxon>Neopterygii</taxon>
        <taxon>Teleostei</taxon>
        <taxon>Anguilliformes</taxon>
        <taxon>Anguillidae</taxon>
        <taxon>Anguilla</taxon>
    </lineage>
</organism>
<evidence type="ECO:0000313" key="1">
    <source>
        <dbReference type="EMBL" id="JAH37850.1"/>
    </source>
</evidence>
<accession>A0A0E9SAZ9</accession>
<sequence length="23" mass="2733">MCMLLRKREKRSPSYTLANHNAL</sequence>
<name>A0A0E9SAZ9_ANGAN</name>